<evidence type="ECO:0000256" key="2">
    <source>
        <dbReference type="ARBA" id="ARBA00009399"/>
    </source>
</evidence>
<keyword evidence="5 6" id="KW-0472">Membrane</keyword>
<evidence type="ECO:0000256" key="1">
    <source>
        <dbReference type="ARBA" id="ARBA00004141"/>
    </source>
</evidence>
<comment type="similarity">
    <text evidence="2">Belongs to the GtrA family.</text>
</comment>
<comment type="caution">
    <text evidence="8">The sequence shown here is derived from an EMBL/GenBank/DDBJ whole genome shotgun (WGS) entry which is preliminary data.</text>
</comment>
<dbReference type="EMBL" id="CABVIJ010000014">
    <property type="protein sequence ID" value="VVP09283.1"/>
    <property type="molecule type" value="Genomic_DNA"/>
</dbReference>
<dbReference type="AlphaFoldDB" id="A0ABD7VHM7"/>
<dbReference type="GO" id="GO:0016020">
    <property type="term" value="C:membrane"/>
    <property type="evidence" value="ECO:0007669"/>
    <property type="project" value="UniProtKB-SubCell"/>
</dbReference>
<evidence type="ECO:0000256" key="4">
    <source>
        <dbReference type="ARBA" id="ARBA00022989"/>
    </source>
</evidence>
<sequence>MSKWRAESVYLKRYAGSGAFNTLVGFSIMFAMMWAGFSPFIANIVGYAVGFVCGFILSKKIVFRSNGSFVAESMRYLIAFFIAFLLNFLVLHLLLDRFGVHAVLAQIAAAVCYTGSMYCLTRLYVFSSGLQAKKEGE</sequence>
<dbReference type="Proteomes" id="UP000325779">
    <property type="component" value="Unassembled WGS sequence"/>
</dbReference>
<feature type="transmembrane region" description="Helical" evidence="6">
    <location>
        <begin position="40"/>
        <end position="57"/>
    </location>
</feature>
<reference evidence="8 9" key="1">
    <citation type="submission" date="2019-09" db="EMBL/GenBank/DDBJ databases">
        <authorList>
            <person name="Chandra G."/>
            <person name="Truman W A."/>
        </authorList>
    </citation>
    <scope>NUCLEOTIDE SEQUENCE [LARGE SCALE GENOMIC DNA]</scope>
    <source>
        <strain evidence="8">PS732</strain>
    </source>
</reference>
<comment type="subcellular location">
    <subcellularLocation>
        <location evidence="1">Membrane</location>
        <topology evidence="1">Multi-pass membrane protein</topology>
    </subcellularLocation>
</comment>
<keyword evidence="4 6" id="KW-1133">Transmembrane helix</keyword>
<feature type="domain" description="GtrA/DPMS transmembrane" evidence="7">
    <location>
        <begin position="13"/>
        <end position="126"/>
    </location>
</feature>
<accession>A0ABD7VHM7</accession>
<evidence type="ECO:0000256" key="3">
    <source>
        <dbReference type="ARBA" id="ARBA00022692"/>
    </source>
</evidence>
<organism evidence="8 9">
    <name type="scientific">Pseudomonas fluorescens</name>
    <dbReference type="NCBI Taxonomy" id="294"/>
    <lineage>
        <taxon>Bacteria</taxon>
        <taxon>Pseudomonadati</taxon>
        <taxon>Pseudomonadota</taxon>
        <taxon>Gammaproteobacteria</taxon>
        <taxon>Pseudomonadales</taxon>
        <taxon>Pseudomonadaceae</taxon>
        <taxon>Pseudomonas</taxon>
    </lineage>
</organism>
<evidence type="ECO:0000259" key="7">
    <source>
        <dbReference type="Pfam" id="PF04138"/>
    </source>
</evidence>
<feature type="transmembrane region" description="Helical" evidence="6">
    <location>
        <begin position="77"/>
        <end position="95"/>
    </location>
</feature>
<keyword evidence="3 6" id="KW-0812">Transmembrane</keyword>
<protein>
    <recommendedName>
        <fullName evidence="7">GtrA/DPMS transmembrane domain-containing protein</fullName>
    </recommendedName>
</protein>
<feature type="transmembrane region" description="Helical" evidence="6">
    <location>
        <begin position="14"/>
        <end position="34"/>
    </location>
</feature>
<dbReference type="Pfam" id="PF04138">
    <property type="entry name" value="GtrA_DPMS_TM"/>
    <property type="match status" value="1"/>
</dbReference>
<proteinExistence type="inferred from homology"/>
<dbReference type="PANTHER" id="PTHR38459:SF1">
    <property type="entry name" value="PROPHAGE BACTOPRENOL-LINKED GLUCOSE TRANSLOCASE HOMOLOG"/>
    <property type="match status" value="1"/>
</dbReference>
<dbReference type="InterPro" id="IPR051401">
    <property type="entry name" value="GtrA_CellWall_Glycosyl"/>
</dbReference>
<name>A0ABD7VHM7_PSEFL</name>
<gene>
    <name evidence="8" type="ORF">PS732_03286</name>
</gene>
<evidence type="ECO:0000313" key="9">
    <source>
        <dbReference type="Proteomes" id="UP000325779"/>
    </source>
</evidence>
<feature type="transmembrane region" description="Helical" evidence="6">
    <location>
        <begin position="101"/>
        <end position="125"/>
    </location>
</feature>
<evidence type="ECO:0000256" key="5">
    <source>
        <dbReference type="ARBA" id="ARBA00023136"/>
    </source>
</evidence>
<dbReference type="RefSeq" id="WP_150594368.1">
    <property type="nucleotide sequence ID" value="NZ_CABVIJ010000014.1"/>
</dbReference>
<evidence type="ECO:0000256" key="6">
    <source>
        <dbReference type="SAM" id="Phobius"/>
    </source>
</evidence>
<dbReference type="InterPro" id="IPR007267">
    <property type="entry name" value="GtrA_DPMS_TM"/>
</dbReference>
<evidence type="ECO:0000313" key="8">
    <source>
        <dbReference type="EMBL" id="VVP09283.1"/>
    </source>
</evidence>
<dbReference type="PANTHER" id="PTHR38459">
    <property type="entry name" value="PROPHAGE BACTOPRENOL-LINKED GLUCOSE TRANSLOCASE HOMOLOG"/>
    <property type="match status" value="1"/>
</dbReference>